<dbReference type="InterPro" id="IPR021255">
    <property type="entry name" value="DUF2807"/>
</dbReference>
<comment type="caution">
    <text evidence="2">The sequence shown here is derived from an EMBL/GenBank/DDBJ whole genome shotgun (WGS) entry which is preliminary data.</text>
</comment>
<protein>
    <recommendedName>
        <fullName evidence="1">Putative auto-transporter adhesin head GIN domain-containing protein</fullName>
    </recommendedName>
</protein>
<proteinExistence type="predicted"/>
<evidence type="ECO:0000313" key="2">
    <source>
        <dbReference type="EMBL" id="KJF44883.1"/>
    </source>
</evidence>
<dbReference type="AlphaFoldDB" id="A0A0D8JG87"/>
<evidence type="ECO:0000259" key="1">
    <source>
        <dbReference type="Pfam" id="PF10988"/>
    </source>
</evidence>
<dbReference type="PROSITE" id="PS51257">
    <property type="entry name" value="PROKAR_LIPOPROTEIN"/>
    <property type="match status" value="1"/>
</dbReference>
<name>A0A0D8JG87_9BACT</name>
<dbReference type="Gene3D" id="2.160.20.120">
    <property type="match status" value="1"/>
</dbReference>
<gene>
    <name evidence="2" type="ORF">LH29_05470</name>
</gene>
<reference evidence="2 3" key="1">
    <citation type="submission" date="2014-09" db="EMBL/GenBank/DDBJ databases">
        <title>Draft Genome Sequence of Draconibacterium sp. JN14CK-3.</title>
        <authorList>
            <person name="Dong C."/>
            <person name="Lai Q."/>
            <person name="Shao Z."/>
        </authorList>
    </citation>
    <scope>NUCLEOTIDE SEQUENCE [LARGE SCALE GENOMIC DNA]</scope>
    <source>
        <strain evidence="2 3">JN14CK-3</strain>
    </source>
</reference>
<dbReference type="Proteomes" id="UP000032544">
    <property type="component" value="Unassembled WGS sequence"/>
</dbReference>
<organism evidence="2 3">
    <name type="scientific">Draconibacterium sediminis</name>
    <dbReference type="NCBI Taxonomy" id="1544798"/>
    <lineage>
        <taxon>Bacteria</taxon>
        <taxon>Pseudomonadati</taxon>
        <taxon>Bacteroidota</taxon>
        <taxon>Bacteroidia</taxon>
        <taxon>Marinilabiliales</taxon>
        <taxon>Prolixibacteraceae</taxon>
        <taxon>Draconibacterium</taxon>
    </lineage>
</organism>
<feature type="domain" description="Putative auto-transporter adhesin head GIN" evidence="1">
    <location>
        <begin position="45"/>
        <end position="224"/>
    </location>
</feature>
<sequence length="242" mass="26030">MKTKVFLATILAIGVLFTSCEKDHLEVVPSSNVTTIDFSVSGVSQLAVSDVFHVYVSFSETEESVRIEANENLHSVIETDQTGDLLSVGLEKNTNIRGVPVLNVYITTTSLSKVMAEGATTVEFNDALQNDQFEIELIGASQFKGSIETVTVNAYLEGASTMEIDGACTNFHIDATGASEMTGFDFVSDYLNANLDGGSEISLSVQQKLDVTARGASKVYYKGSGVIEEQDLKDASEIIKVN</sequence>
<evidence type="ECO:0000313" key="3">
    <source>
        <dbReference type="Proteomes" id="UP000032544"/>
    </source>
</evidence>
<dbReference type="STRING" id="1544798.LH29_05470"/>
<dbReference type="RefSeq" id="WP_045026411.1">
    <property type="nucleotide sequence ID" value="NZ_JRHC01000001.1"/>
</dbReference>
<keyword evidence="3" id="KW-1185">Reference proteome</keyword>
<accession>A0A0D8JG87</accession>
<dbReference type="Pfam" id="PF10988">
    <property type="entry name" value="DUF2807"/>
    <property type="match status" value="1"/>
</dbReference>
<dbReference type="EMBL" id="JRHC01000001">
    <property type="protein sequence ID" value="KJF44883.1"/>
    <property type="molecule type" value="Genomic_DNA"/>
</dbReference>
<dbReference type="OrthoDB" id="1444301at2"/>